<dbReference type="InterPro" id="IPR036322">
    <property type="entry name" value="WD40_repeat_dom_sf"/>
</dbReference>
<evidence type="ECO:0000313" key="4">
    <source>
        <dbReference type="EMBL" id="ADB15912.1"/>
    </source>
</evidence>
<dbReference type="InterPro" id="IPR051510">
    <property type="entry name" value="SKI8"/>
</dbReference>
<dbReference type="eggNOG" id="COG2319">
    <property type="taxonomic scope" value="Bacteria"/>
</dbReference>
<dbReference type="CDD" id="cd00200">
    <property type="entry name" value="WD40"/>
    <property type="match status" value="1"/>
</dbReference>
<feature type="repeat" description="WD" evidence="3">
    <location>
        <begin position="62"/>
        <end position="94"/>
    </location>
</feature>
<evidence type="ECO:0000313" key="5">
    <source>
        <dbReference type="Proteomes" id="UP000001887"/>
    </source>
</evidence>
<dbReference type="SUPFAM" id="SSF50978">
    <property type="entry name" value="WD40 repeat-like"/>
    <property type="match status" value="1"/>
</dbReference>
<organism evidence="4 5">
    <name type="scientific">Pirellula staleyi (strain ATCC 27377 / DSM 6068 / ICPB 4128)</name>
    <name type="common">Pirella staleyi</name>
    <dbReference type="NCBI Taxonomy" id="530564"/>
    <lineage>
        <taxon>Bacteria</taxon>
        <taxon>Pseudomonadati</taxon>
        <taxon>Planctomycetota</taxon>
        <taxon>Planctomycetia</taxon>
        <taxon>Pirellulales</taxon>
        <taxon>Pirellulaceae</taxon>
        <taxon>Pirellula</taxon>
    </lineage>
</organism>
<reference evidence="4 5" key="1">
    <citation type="journal article" date="2009" name="Stand. Genomic Sci.">
        <title>Complete genome sequence of Pirellula staleyi type strain (ATCC 27377).</title>
        <authorList>
            <person name="Clum A."/>
            <person name="Tindall B.J."/>
            <person name="Sikorski J."/>
            <person name="Ivanova N."/>
            <person name="Mavrommatis K."/>
            <person name="Lucas S."/>
            <person name="Glavina del Rio T."/>
            <person name="Nolan M."/>
            <person name="Chen F."/>
            <person name="Tice H."/>
            <person name="Pitluck S."/>
            <person name="Cheng J.F."/>
            <person name="Chertkov O."/>
            <person name="Brettin T."/>
            <person name="Han C."/>
            <person name="Detter J.C."/>
            <person name="Kuske C."/>
            <person name="Bruce D."/>
            <person name="Goodwin L."/>
            <person name="Ovchinikova G."/>
            <person name="Pati A."/>
            <person name="Mikhailova N."/>
            <person name="Chen A."/>
            <person name="Palaniappan K."/>
            <person name="Land M."/>
            <person name="Hauser L."/>
            <person name="Chang Y.J."/>
            <person name="Jeffries C.D."/>
            <person name="Chain P."/>
            <person name="Rohde M."/>
            <person name="Goker M."/>
            <person name="Bristow J."/>
            <person name="Eisen J.A."/>
            <person name="Markowitz V."/>
            <person name="Hugenholtz P."/>
            <person name="Kyrpides N.C."/>
            <person name="Klenk H.P."/>
            <person name="Lapidus A."/>
        </authorList>
    </citation>
    <scope>NUCLEOTIDE SEQUENCE [LARGE SCALE GENOMIC DNA]</scope>
    <source>
        <strain evidence="5">ATCC 27377 / DSM 6068 / ICPB 4128</strain>
    </source>
</reference>
<dbReference type="InterPro" id="IPR015943">
    <property type="entry name" value="WD40/YVTN_repeat-like_dom_sf"/>
</dbReference>
<dbReference type="Pfam" id="PF00400">
    <property type="entry name" value="WD40"/>
    <property type="match status" value="4"/>
</dbReference>
<dbReference type="GO" id="GO:0032991">
    <property type="term" value="C:protein-containing complex"/>
    <property type="evidence" value="ECO:0007669"/>
    <property type="project" value="UniProtKB-ARBA"/>
</dbReference>
<dbReference type="AlphaFoldDB" id="D2QW37"/>
<dbReference type="PROSITE" id="PS50294">
    <property type="entry name" value="WD_REPEATS_REGION"/>
    <property type="match status" value="3"/>
</dbReference>
<keyword evidence="5" id="KW-1185">Reference proteome</keyword>
<feature type="repeat" description="WD" evidence="3">
    <location>
        <begin position="21"/>
        <end position="62"/>
    </location>
</feature>
<dbReference type="HOGENOM" id="CLU_818476_0_0_0"/>
<feature type="repeat" description="WD" evidence="3">
    <location>
        <begin position="148"/>
        <end position="189"/>
    </location>
</feature>
<dbReference type="STRING" id="530564.Psta_1234"/>
<sequence length="339" mass="36601">MSDLAEQPVAIEPEHSHVVATFKHKRPLVACRIDPTGNYVFTGAEDYLVVRWKLSDGSFTEMAGHESWVRALAFSPAGDVTYSGGYDGLVLSWNSAAEKPEPVLKLTAHDGWVRAVAVSPDGKSLATCGNDGLVKLWDAATGSALHTFEGHGMHVYNVAFHPTENAIVSCDIKGNVKHWDLAEKKLVRDVSAAALYKYDKQFRADIGGARSMAFSRDGKQLALGGITNVTNAFAGVGNPAVVLIDWESGKVVTQYEGKEKLNGVAWGVKQHPSGCWIGLSGGGGGGWLYFWKEATAPEFAKVKLPDTGRDFDLHSDGLRVVVAHADSQIRVLELRKKAT</sequence>
<evidence type="ECO:0000256" key="1">
    <source>
        <dbReference type="ARBA" id="ARBA00022574"/>
    </source>
</evidence>
<dbReference type="SMART" id="SM00320">
    <property type="entry name" value="WD40"/>
    <property type="match status" value="6"/>
</dbReference>
<dbReference type="OrthoDB" id="230341at2"/>
<dbReference type="EMBL" id="CP001848">
    <property type="protein sequence ID" value="ADB15912.1"/>
    <property type="molecule type" value="Genomic_DNA"/>
</dbReference>
<dbReference type="Gene3D" id="2.130.10.10">
    <property type="entry name" value="YVTN repeat-like/Quinoprotein amine dehydrogenase"/>
    <property type="match status" value="3"/>
</dbReference>
<feature type="repeat" description="WD" evidence="3">
    <location>
        <begin position="106"/>
        <end position="147"/>
    </location>
</feature>
<dbReference type="Proteomes" id="UP000001887">
    <property type="component" value="Chromosome"/>
</dbReference>
<dbReference type="InterPro" id="IPR019775">
    <property type="entry name" value="WD40_repeat_CS"/>
</dbReference>
<keyword evidence="2" id="KW-0677">Repeat</keyword>
<dbReference type="PROSITE" id="PS00678">
    <property type="entry name" value="WD_REPEATS_1"/>
    <property type="match status" value="1"/>
</dbReference>
<protein>
    <submittedName>
        <fullName evidence="4">WD-40 repeat protein</fullName>
    </submittedName>
</protein>
<accession>D2QW37</accession>
<dbReference type="PANTHER" id="PTHR44090">
    <property type="entry name" value="WD REPEAT-CONTAINING PROTEIN 61"/>
    <property type="match status" value="1"/>
</dbReference>
<keyword evidence="1 3" id="KW-0853">WD repeat</keyword>
<dbReference type="InterPro" id="IPR001680">
    <property type="entry name" value="WD40_rpt"/>
</dbReference>
<dbReference type="PANTHER" id="PTHR44090:SF1">
    <property type="entry name" value="SUPERKILLER COMPLEX PROTEIN 8"/>
    <property type="match status" value="1"/>
</dbReference>
<name>D2QW37_PIRSD</name>
<dbReference type="PROSITE" id="PS50082">
    <property type="entry name" value="WD_REPEATS_2"/>
    <property type="match status" value="4"/>
</dbReference>
<evidence type="ECO:0000256" key="2">
    <source>
        <dbReference type="ARBA" id="ARBA00022737"/>
    </source>
</evidence>
<proteinExistence type="predicted"/>
<dbReference type="KEGG" id="psl:Psta_1234"/>
<gene>
    <name evidence="4" type="ordered locus">Psta_1234</name>
</gene>
<evidence type="ECO:0000256" key="3">
    <source>
        <dbReference type="PROSITE-ProRule" id="PRU00221"/>
    </source>
</evidence>